<dbReference type="EMBL" id="SDPP02000003">
    <property type="protein sequence ID" value="KAA1376006.1"/>
    <property type="molecule type" value="Genomic_DNA"/>
</dbReference>
<dbReference type="PANTHER" id="PTHR47837">
    <property type="entry name" value="GTP PYROPHOSPHOKINASE YJBM"/>
    <property type="match status" value="1"/>
</dbReference>
<evidence type="ECO:0000313" key="3">
    <source>
        <dbReference type="EMBL" id="KAA1376006.1"/>
    </source>
</evidence>
<comment type="caution">
    <text evidence="3">The sequence shown here is derived from an EMBL/GenBank/DDBJ whole genome shotgun (WGS) entry which is preliminary data.</text>
</comment>
<sequence>MQRRYDTDALGTRRRRTSSVYSGPVDHKPAQLDLGRLIDRPDGDFSHDGVQQLRQDFTRFMMRYKFGMEEIVTKLSILRDEFEHLHETNPIENISSRLKNPDSILEKMGRKECDSTFESIAEKITDVAGVRVTCSFVSDVYHVFDLLTSQSDVVIVEVRDYITDPKPNGYRSLHALIEVPVYLSDGEVPVLVEVQLRTIAMDFWASLEHKIHYKYREDVPQSLLDGLKDAADTATELDATMERLHAEVKTAGQLSAGLKDELSRGTVALPDDAFVERLKRLGS</sequence>
<evidence type="ECO:0000259" key="2">
    <source>
        <dbReference type="SMART" id="SM00954"/>
    </source>
</evidence>
<dbReference type="Pfam" id="PF04607">
    <property type="entry name" value="RelA_SpoT"/>
    <property type="match status" value="1"/>
</dbReference>
<dbReference type="SUPFAM" id="SSF81301">
    <property type="entry name" value="Nucleotidyltransferase"/>
    <property type="match status" value="1"/>
</dbReference>
<protein>
    <submittedName>
        <fullName evidence="3">GTP pyrophosphokinase family protein</fullName>
    </submittedName>
</protein>
<feature type="region of interest" description="Disordered" evidence="1">
    <location>
        <begin position="1"/>
        <end position="25"/>
    </location>
</feature>
<reference evidence="3" key="1">
    <citation type="submission" date="2019-09" db="EMBL/GenBank/DDBJ databases">
        <authorList>
            <person name="Li J."/>
        </authorList>
    </citation>
    <scope>NUCLEOTIDE SEQUENCE [LARGE SCALE GENOMIC DNA]</scope>
    <source>
        <strain evidence="3">NRBC 14897</strain>
    </source>
</reference>
<dbReference type="Gene3D" id="1.10.287.860">
    <property type="entry name" value="Nucleotidyltransferase"/>
    <property type="match status" value="1"/>
</dbReference>
<dbReference type="GO" id="GO:0015969">
    <property type="term" value="P:guanosine tetraphosphate metabolic process"/>
    <property type="evidence" value="ECO:0007669"/>
    <property type="project" value="InterPro"/>
</dbReference>
<evidence type="ECO:0000313" key="4">
    <source>
        <dbReference type="Proteomes" id="UP001515100"/>
    </source>
</evidence>
<accession>A0A641AK01</accession>
<dbReference type="Proteomes" id="UP001515100">
    <property type="component" value="Unassembled WGS sequence"/>
</dbReference>
<dbReference type="CDD" id="cd05399">
    <property type="entry name" value="NT_Rel-Spo_like"/>
    <property type="match status" value="1"/>
</dbReference>
<dbReference type="PANTHER" id="PTHR47837:SF2">
    <property type="entry name" value="GTP PYROPHOSPHOKINASE YWAC"/>
    <property type="match status" value="1"/>
</dbReference>
<dbReference type="InterPro" id="IPR043519">
    <property type="entry name" value="NT_sf"/>
</dbReference>
<dbReference type="InterPro" id="IPR052366">
    <property type="entry name" value="GTP_Pyrophosphokinase"/>
</dbReference>
<organism evidence="3 4">
    <name type="scientific">Aeromicrobium fastidiosum</name>
    <dbReference type="NCBI Taxonomy" id="52699"/>
    <lineage>
        <taxon>Bacteria</taxon>
        <taxon>Bacillati</taxon>
        <taxon>Actinomycetota</taxon>
        <taxon>Actinomycetes</taxon>
        <taxon>Propionibacteriales</taxon>
        <taxon>Nocardioidaceae</taxon>
        <taxon>Aeromicrobium</taxon>
    </lineage>
</organism>
<name>A0A641AK01_9ACTN</name>
<evidence type="ECO:0000256" key="1">
    <source>
        <dbReference type="SAM" id="MobiDB-lite"/>
    </source>
</evidence>
<dbReference type="OrthoDB" id="9789634at2"/>
<dbReference type="InterPro" id="IPR007685">
    <property type="entry name" value="RelA_SpoT"/>
</dbReference>
<gene>
    <name evidence="3" type="ORF">ESP62_011140</name>
</gene>
<dbReference type="SMART" id="SM00954">
    <property type="entry name" value="RelA_SpoT"/>
    <property type="match status" value="1"/>
</dbReference>
<dbReference type="Gene3D" id="3.30.460.10">
    <property type="entry name" value="Beta Polymerase, domain 2"/>
    <property type="match status" value="1"/>
</dbReference>
<keyword evidence="4" id="KW-1185">Reference proteome</keyword>
<dbReference type="AlphaFoldDB" id="A0A641AK01"/>
<proteinExistence type="predicted"/>
<feature type="domain" description="RelA/SpoT" evidence="2">
    <location>
        <begin position="96"/>
        <end position="219"/>
    </location>
</feature>